<dbReference type="InterPro" id="IPR011257">
    <property type="entry name" value="DNA_glycosylase"/>
</dbReference>
<dbReference type="GO" id="GO:0005829">
    <property type="term" value="C:cytosol"/>
    <property type="evidence" value="ECO:0007669"/>
    <property type="project" value="UniProtKB-ARBA"/>
</dbReference>
<evidence type="ECO:0000313" key="11">
    <source>
        <dbReference type="EMBL" id="OYV77979.1"/>
    </source>
</evidence>
<accession>A0A257SXS1</accession>
<dbReference type="Pfam" id="PF00849">
    <property type="entry name" value="PseudoU_synth_2"/>
    <property type="match status" value="1"/>
</dbReference>
<dbReference type="InterPro" id="IPR020094">
    <property type="entry name" value="TruA/RsuA/RluB/E/F_N"/>
</dbReference>
<dbReference type="PANTHER" id="PTHR47683">
    <property type="entry name" value="PSEUDOURIDINE SYNTHASE FAMILY PROTEIN-RELATED"/>
    <property type="match status" value="1"/>
</dbReference>
<dbReference type="Gene3D" id="3.10.290.10">
    <property type="entry name" value="RNA-binding S4 domain"/>
    <property type="match status" value="1"/>
</dbReference>
<keyword evidence="3 7" id="KW-0694">RNA-binding</keyword>
<dbReference type="FunFam" id="3.30.70.1560:FF:000001">
    <property type="entry name" value="Pseudouridine synthase"/>
    <property type="match status" value="1"/>
</dbReference>
<evidence type="ECO:0000256" key="7">
    <source>
        <dbReference type="PROSITE-ProRule" id="PRU00182"/>
    </source>
</evidence>
<dbReference type="InterPro" id="IPR000748">
    <property type="entry name" value="PsdUridine_synth_RsuA/RluB/E/F"/>
</dbReference>
<dbReference type="PROSITE" id="PS50889">
    <property type="entry name" value="S4"/>
    <property type="match status" value="1"/>
</dbReference>
<feature type="domain" description="RNA-binding S4" evidence="9">
    <location>
        <begin position="3"/>
        <end position="66"/>
    </location>
</feature>
<evidence type="ECO:0000256" key="3">
    <source>
        <dbReference type="ARBA" id="ARBA00022884"/>
    </source>
</evidence>
<dbReference type="PANTHER" id="PTHR47683:SF3">
    <property type="entry name" value="RIBOSOMAL LARGE SUBUNIT PSEUDOURIDINE SYNTHASE B"/>
    <property type="match status" value="1"/>
</dbReference>
<reference evidence="11 12" key="1">
    <citation type="submission" date="2017-03" db="EMBL/GenBank/DDBJ databases">
        <title>Lifting the veil on microbial sulfur biogeochemistry in mining wastewaters.</title>
        <authorList>
            <person name="Kantor R.S."/>
            <person name="Colenbrander Nelson T."/>
            <person name="Marshall S."/>
            <person name="Bennett D."/>
            <person name="Apte S."/>
            <person name="Camacho D."/>
            <person name="Thomas B.C."/>
            <person name="Warren L.A."/>
            <person name="Banfield J.F."/>
        </authorList>
    </citation>
    <scope>NUCLEOTIDE SEQUENCE [LARGE SCALE GENOMIC DNA]</scope>
    <source>
        <strain evidence="11">21-59-9</strain>
    </source>
</reference>
<dbReference type="CDD" id="cd02556">
    <property type="entry name" value="PseudoU_synth_RluB"/>
    <property type="match status" value="1"/>
</dbReference>
<dbReference type="EC" id="5.4.99.-" evidence="8"/>
<evidence type="ECO:0000313" key="12">
    <source>
        <dbReference type="Proteomes" id="UP000216779"/>
    </source>
</evidence>
<dbReference type="SUPFAM" id="SSF55120">
    <property type="entry name" value="Pseudouridine synthase"/>
    <property type="match status" value="1"/>
</dbReference>
<dbReference type="FunFam" id="3.30.70.580:FF:000009">
    <property type="entry name" value="Pseudouridine synthase"/>
    <property type="match status" value="1"/>
</dbReference>
<comment type="similarity">
    <text evidence="1 8">Belongs to the pseudouridine synthase RsuA family.</text>
</comment>
<keyword evidence="4 8" id="KW-0413">Isomerase</keyword>
<dbReference type="InterPro" id="IPR036986">
    <property type="entry name" value="S4_RNA-bd_sf"/>
</dbReference>
<dbReference type="AlphaFoldDB" id="A0A257SXS1"/>
<dbReference type="GO" id="GO:0006284">
    <property type="term" value="P:base-excision repair"/>
    <property type="evidence" value="ECO:0007669"/>
    <property type="project" value="InterPro"/>
</dbReference>
<dbReference type="Gene3D" id="3.30.70.580">
    <property type="entry name" value="Pseudouridine synthase I, catalytic domain, N-terminal subdomain"/>
    <property type="match status" value="1"/>
</dbReference>
<dbReference type="Pfam" id="PF00730">
    <property type="entry name" value="HhH-GPD"/>
    <property type="match status" value="1"/>
</dbReference>
<dbReference type="InterPro" id="IPR042092">
    <property type="entry name" value="PsdUridine_s_RsuA/RluB/E/F_cat"/>
</dbReference>
<feature type="domain" description="HhH-GPD" evidence="10">
    <location>
        <begin position="279"/>
        <end position="435"/>
    </location>
</feature>
<dbReference type="InterPro" id="IPR018496">
    <property type="entry name" value="PsdUridine_synth_RsuA/RluB_CS"/>
</dbReference>
<dbReference type="CDD" id="cd00165">
    <property type="entry name" value="S4"/>
    <property type="match status" value="1"/>
</dbReference>
<dbReference type="GO" id="GO:0000455">
    <property type="term" value="P:enzyme-directed rRNA pseudouridine synthesis"/>
    <property type="evidence" value="ECO:0007669"/>
    <property type="project" value="UniProtKB-ARBA"/>
</dbReference>
<dbReference type="SMART" id="SM00478">
    <property type="entry name" value="ENDO3c"/>
    <property type="match status" value="1"/>
</dbReference>
<dbReference type="GO" id="GO:0160139">
    <property type="term" value="F:23S rRNA pseudouridine(2605) synthase activity"/>
    <property type="evidence" value="ECO:0007669"/>
    <property type="project" value="UniProtKB-EC"/>
</dbReference>
<dbReference type="InterPro" id="IPR003265">
    <property type="entry name" value="HhH-GPD_domain"/>
</dbReference>
<evidence type="ECO:0000256" key="5">
    <source>
        <dbReference type="ARBA" id="ARBA00036944"/>
    </source>
</evidence>
<dbReference type="CDD" id="cd00056">
    <property type="entry name" value="ENDO3c"/>
    <property type="match status" value="1"/>
</dbReference>
<evidence type="ECO:0000259" key="9">
    <source>
        <dbReference type="SMART" id="SM00363"/>
    </source>
</evidence>
<evidence type="ECO:0000256" key="6">
    <source>
        <dbReference type="ARBA" id="ARBA00037383"/>
    </source>
</evidence>
<dbReference type="EMBL" id="NCBC01000379">
    <property type="protein sequence ID" value="OYV77979.1"/>
    <property type="molecule type" value="Genomic_DNA"/>
</dbReference>
<organism evidence="11 12">
    <name type="scientific">Acidithiobacillus ferrivorans</name>
    <dbReference type="NCBI Taxonomy" id="160808"/>
    <lineage>
        <taxon>Bacteria</taxon>
        <taxon>Pseudomonadati</taxon>
        <taxon>Pseudomonadota</taxon>
        <taxon>Acidithiobacillia</taxon>
        <taxon>Acidithiobacillales</taxon>
        <taxon>Acidithiobacillaceae</taxon>
        <taxon>Acidithiobacillus</taxon>
    </lineage>
</organism>
<evidence type="ECO:0000259" key="10">
    <source>
        <dbReference type="SMART" id="SM00478"/>
    </source>
</evidence>
<evidence type="ECO:0000256" key="2">
    <source>
        <dbReference type="ARBA" id="ARBA00022552"/>
    </source>
</evidence>
<dbReference type="SUPFAM" id="SSF55174">
    <property type="entry name" value="Alpha-L RNA-binding motif"/>
    <property type="match status" value="1"/>
</dbReference>
<comment type="function">
    <text evidence="6">Responsible for synthesis of pseudouridine from uracil-2605 in 23S ribosomal RNA.</text>
</comment>
<dbReference type="InterPro" id="IPR023170">
    <property type="entry name" value="HhH_base_excis_C"/>
</dbReference>
<evidence type="ECO:0000256" key="1">
    <source>
        <dbReference type="ARBA" id="ARBA00008348"/>
    </source>
</evidence>
<dbReference type="Gene3D" id="1.10.340.30">
    <property type="entry name" value="Hypothetical protein, domain 2"/>
    <property type="match status" value="1"/>
</dbReference>
<comment type="caution">
    <text evidence="11">The sequence shown here is derived from an EMBL/GenBank/DDBJ whole genome shotgun (WGS) entry which is preliminary data.</text>
</comment>
<dbReference type="PROSITE" id="PS01149">
    <property type="entry name" value="PSI_RSU"/>
    <property type="match status" value="1"/>
</dbReference>
<keyword evidence="2" id="KW-0698">rRNA processing</keyword>
<dbReference type="Gene3D" id="3.30.70.1560">
    <property type="entry name" value="Alpha-L RNA-binding motif"/>
    <property type="match status" value="1"/>
</dbReference>
<gene>
    <name evidence="11" type="ORF">B7Z70_09735</name>
</gene>
<dbReference type="Proteomes" id="UP000216779">
    <property type="component" value="Unassembled WGS sequence"/>
</dbReference>
<sequence length="473" mass="52612">MDEKLQKVLARFGLGSRRLMEEWIAAGRVVVNGQPAKLGDRVTAQDKIAVDGAVLRIPSWVRPRLRVLRYHKPAGELTTRSDPEGRPTVFDRLPRLRGSRWITIGRLDFNTEGLLLLTNDGDLANALMHPRAGIEREYAVRVMGVVSPEQQASLLQGVPLEDGEARFATLQETGGEGLNRWYHVTLTEGRNREVRRLFEAVGLTVSRLIRVRYGVVEMPRLLKTGYFDELSDEEREALLASVQWVNPATPPSDQVEAAFGPQEWWPAQSPFEVMVGAVLTQNTAWRNVEKAIANLRAANALSVAAILTLSESDLAELLRPSGFYRIKTKRLLALCRFLKARGVDAAPEQLAQQVAGPELRRDLLAVHGVGEETADSILLYALDLPVMVVDAYTRRIGGRLGLLDDHLSYTEVQAAIEAELEPGDVAMRNALHALLVSLGKDYCRPRPRCDTCPLHTHCAYAAGQDRHRQPEQP</sequence>
<dbReference type="InterPro" id="IPR006145">
    <property type="entry name" value="PsdUridine_synth_RsuA/RluA"/>
</dbReference>
<dbReference type="Pfam" id="PF01479">
    <property type="entry name" value="S4"/>
    <property type="match status" value="1"/>
</dbReference>
<dbReference type="FunFam" id="3.10.290.10:FF:000003">
    <property type="entry name" value="Pseudouridine synthase"/>
    <property type="match status" value="1"/>
</dbReference>
<dbReference type="InterPro" id="IPR050343">
    <property type="entry name" value="RsuA_PseudoU_synthase"/>
</dbReference>
<comment type="catalytic activity">
    <reaction evidence="5">
        <text>uridine(2605) in 23S rRNA = pseudouridine(2605) in 23S rRNA</text>
        <dbReference type="Rhea" id="RHEA:42520"/>
        <dbReference type="Rhea" id="RHEA-COMP:10095"/>
        <dbReference type="Rhea" id="RHEA-COMP:10096"/>
        <dbReference type="ChEBI" id="CHEBI:65314"/>
        <dbReference type="ChEBI" id="CHEBI:65315"/>
        <dbReference type="EC" id="5.4.99.22"/>
    </reaction>
</comment>
<dbReference type="NCBIfam" id="TIGR00093">
    <property type="entry name" value="pseudouridine synthase"/>
    <property type="match status" value="1"/>
</dbReference>
<proteinExistence type="inferred from homology"/>
<evidence type="ECO:0000256" key="8">
    <source>
        <dbReference type="RuleBase" id="RU003887"/>
    </source>
</evidence>
<dbReference type="InterPro" id="IPR020103">
    <property type="entry name" value="PsdUridine_synth_cat_dom_sf"/>
</dbReference>
<dbReference type="NCBIfam" id="NF007976">
    <property type="entry name" value="PRK10700.1"/>
    <property type="match status" value="1"/>
</dbReference>
<dbReference type="SUPFAM" id="SSF48150">
    <property type="entry name" value="DNA-glycosylase"/>
    <property type="match status" value="1"/>
</dbReference>
<dbReference type="GO" id="GO:0003723">
    <property type="term" value="F:RNA binding"/>
    <property type="evidence" value="ECO:0007669"/>
    <property type="project" value="UniProtKB-KW"/>
</dbReference>
<dbReference type="SMART" id="SM00363">
    <property type="entry name" value="S4"/>
    <property type="match status" value="1"/>
</dbReference>
<evidence type="ECO:0000256" key="4">
    <source>
        <dbReference type="ARBA" id="ARBA00023235"/>
    </source>
</evidence>
<dbReference type="Gene3D" id="1.10.1670.10">
    <property type="entry name" value="Helix-hairpin-Helix base-excision DNA repair enzymes (C-terminal)"/>
    <property type="match status" value="1"/>
</dbReference>
<dbReference type="InterPro" id="IPR002942">
    <property type="entry name" value="S4_RNA-bd"/>
</dbReference>
<name>A0A257SXS1_9PROT</name>
<protein>
    <recommendedName>
        <fullName evidence="8">Pseudouridine synthase</fullName>
        <ecNumber evidence="8">5.4.99.-</ecNumber>
    </recommendedName>
</protein>